<dbReference type="AlphaFoldDB" id="A0A0F9GW51"/>
<evidence type="ECO:0000313" key="1">
    <source>
        <dbReference type="EMBL" id="KKM03004.1"/>
    </source>
</evidence>
<reference evidence="1" key="1">
    <citation type="journal article" date="2015" name="Nature">
        <title>Complex archaea that bridge the gap between prokaryotes and eukaryotes.</title>
        <authorList>
            <person name="Spang A."/>
            <person name="Saw J.H."/>
            <person name="Jorgensen S.L."/>
            <person name="Zaremba-Niedzwiedzka K."/>
            <person name="Martijn J."/>
            <person name="Lind A.E."/>
            <person name="van Eijk R."/>
            <person name="Schleper C."/>
            <person name="Guy L."/>
            <person name="Ettema T.J."/>
        </authorList>
    </citation>
    <scope>NUCLEOTIDE SEQUENCE</scope>
</reference>
<comment type="caution">
    <text evidence="1">The sequence shown here is derived from an EMBL/GenBank/DDBJ whole genome shotgun (WGS) entry which is preliminary data.</text>
</comment>
<sequence>MTVTNNVALQLNGEDERLESLSLPMGFANLWTMSFWLKPTQFMPEPLSSNHRVLAHLRASTRRGEVLIWGARIEGSKYEEEIYVELGDSNGARMRIIRFNSVQKRNEWRNFSCVWDGTSLIAYDQGLLIQDMLVIQSGGNDTMNEPAGGRILRVGDLLEDTGPSLAAWSGIVGHISIWDTALGPAEYGPLISGGFGFDLLTSSGTYTSSANLKHWWKPGDDFPNVGHDYAGDVSLTSGTNATATGINNVISDNP</sequence>
<organism evidence="1">
    <name type="scientific">marine sediment metagenome</name>
    <dbReference type="NCBI Taxonomy" id="412755"/>
    <lineage>
        <taxon>unclassified sequences</taxon>
        <taxon>metagenomes</taxon>
        <taxon>ecological metagenomes</taxon>
    </lineage>
</organism>
<gene>
    <name evidence="1" type="ORF">LCGC14_1778830</name>
</gene>
<accession>A0A0F9GW51</accession>
<name>A0A0F9GW51_9ZZZZ</name>
<evidence type="ECO:0008006" key="2">
    <source>
        <dbReference type="Google" id="ProtNLM"/>
    </source>
</evidence>
<proteinExistence type="predicted"/>
<dbReference type="SUPFAM" id="SSF49899">
    <property type="entry name" value="Concanavalin A-like lectins/glucanases"/>
    <property type="match status" value="1"/>
</dbReference>
<dbReference type="Gene3D" id="2.60.120.200">
    <property type="match status" value="1"/>
</dbReference>
<dbReference type="InterPro" id="IPR013320">
    <property type="entry name" value="ConA-like_dom_sf"/>
</dbReference>
<dbReference type="EMBL" id="LAZR01016789">
    <property type="protein sequence ID" value="KKM03004.1"/>
    <property type="molecule type" value="Genomic_DNA"/>
</dbReference>
<protein>
    <recommendedName>
        <fullName evidence="2">LamG-like jellyroll fold domain-containing protein</fullName>
    </recommendedName>
</protein>